<feature type="region of interest" description="Disordered" evidence="10">
    <location>
        <begin position="1188"/>
        <end position="1210"/>
    </location>
</feature>
<dbReference type="Gene3D" id="2.30.42.10">
    <property type="match status" value="1"/>
</dbReference>
<dbReference type="CDD" id="cd04031">
    <property type="entry name" value="C2A_RIM1alpha"/>
    <property type="match status" value="1"/>
</dbReference>
<sequence length="1474" mass="166547">MSKSLCGFAAWQHYGRPKMKSGKCCLKNPGTIWTPRVKEEQKPQATQWFPFSGITELVNNVLQPQQKQQNEKEPQTKLHQQFEMYKEQVKKMGEESQQHLEQKGDAPTCGICHKTKFADGCGHNCSYCQTKFCARCGGRVSLRSNKVMWVCNSCRKQQEILTKSGAWFYNSGTNTPQKPDQEVFRGLRNEEAPQEKKAKLHEQSISGLERGRSQGLTRQDSINGSGGKGAGDTADRKRSPSIPRDQNRRFNQQEERDDYSQYATSDSAMPRSPSDYTDRRSQHGSQLYEEAELDDYRDSNRRSRRRSREYPLEEDDVQNREDYERQRREEEYQARYRSDPNLARYPVKPQPYEEQMRIHAEVSRARHERRHSDVSLANTELEDSRLSMMRMERPSRQRSASEHRAAMDQCSYSMERTQGPSPNRQRNTNHSPPTPRRSPIPFDRPDMRRTDSLRKQHHLDPSSAVRKTKREKMETMLRNDSLSSDQSESVRPPPPKPHKTKKGGKMRQVSLSSSEEELASTPEYTSCDDVEIESESVSEKGDMDYNWDHTSWHSSEASPMSLHPVTWQPSKDGDRLIGRILLNKRLKDGSVPRDSGAMLGLKVVGGKMTESGRLCAFITKVKKGSLADTVGHLRPGDEVLEWNGRLLQGATFEEVYNIILESKPEPQVELVVSRPIGDIPRIPDSTHAQLESSSSSFESQKMDRPSISVTSPMSPGMLRDVPQFLSGQLSSQSLSRRTAPFVPRVQIKLWYDKVGHQLIVTILGAKDLPSREDGRPRNPYVKIYFLPDRSDKNKRRTKTVKKTLEPKWNQTFIYSPVHRREFRERMLEITLWDQARVREEESEFLGEILIELETALLDDEPHWYKLQTHDVSSLPLPHPSPYLPRRQLHGESPTRRLQNKGIYSYNSGSKRISDSEVSDYDCDDGIGVVSDYRHNGRDLQSSTLSVPEQVMSSNHCSRSGSPHRGDSIGRTRSWSPSVPPLQRNVEQGSRGTRSTPAHYNTMNRMDRHRIMDDHNSPDRERSHARTGSVQTSPSGTPVAGRRGRQLPQLPPKGTLERMPENGDEGAMDVEERNRQMKMNKYKQVAGSDSRLEQDYHSKYRPGRDPQRGSDNVSNKSSDSDVSDVSAVSRTSSASRFSSTSYMSVQSERPRGNKKISVFTSKMQSRQMGASGQNITKSTSISGEMYTLEKNDGSQSDTAVGTVGTGGKKRRSSIGAKMVAIVGLSRKSRSTSQLSQTEAGGKKLKSTVQRSTETGLAVEMRNWMTRQASRESTDGSMNSYSSEGNLIFPGVRLAADSQFSDFLDGLGPAQLVGRQTLATPAMGDIQVGMMDKKGQLEVEIIRARGLVVKPGSKTLPAPYVKVYLLENGVCIAKKKTKVARKTLEPLYQQLLSFEESPQGKVLQIIVWGDYGRMDHKSFMGVAQILLDELELSNMVIGWFKLFPPSSLVDPTLAPLTRRASQSSLESSTGPSYARS</sequence>
<evidence type="ECO:0000256" key="7">
    <source>
        <dbReference type="ARBA" id="ARBA00023018"/>
    </source>
</evidence>
<evidence type="ECO:0000256" key="1">
    <source>
        <dbReference type="ARBA" id="ARBA00022553"/>
    </source>
</evidence>
<dbReference type="InterPro" id="IPR017455">
    <property type="entry name" value="Znf_FYVE-rel"/>
</dbReference>
<feature type="domain" description="C2" evidence="11">
    <location>
        <begin position="741"/>
        <end position="864"/>
    </location>
</feature>
<dbReference type="Pfam" id="PF00168">
    <property type="entry name" value="C2"/>
    <property type="match status" value="2"/>
</dbReference>
<dbReference type="GO" id="GO:0042391">
    <property type="term" value="P:regulation of membrane potential"/>
    <property type="evidence" value="ECO:0007669"/>
    <property type="project" value="TreeGrafter"/>
</dbReference>
<dbReference type="InterPro" id="IPR001478">
    <property type="entry name" value="PDZ"/>
</dbReference>
<dbReference type="Gene3D" id="3.30.40.10">
    <property type="entry name" value="Zinc/RING finger domain, C3HC4 (zinc finger)"/>
    <property type="match status" value="1"/>
</dbReference>
<feature type="compositionally biased region" description="Basic and acidic residues" evidence="10">
    <location>
        <begin position="1089"/>
        <end position="1107"/>
    </location>
</feature>
<organism evidence="14 15">
    <name type="scientific">Podarcis muralis</name>
    <name type="common">Wall lizard</name>
    <name type="synonym">Lacerta muralis</name>
    <dbReference type="NCBI Taxonomy" id="64176"/>
    <lineage>
        <taxon>Eukaryota</taxon>
        <taxon>Metazoa</taxon>
        <taxon>Chordata</taxon>
        <taxon>Craniata</taxon>
        <taxon>Vertebrata</taxon>
        <taxon>Euteleostomi</taxon>
        <taxon>Lepidosauria</taxon>
        <taxon>Squamata</taxon>
        <taxon>Bifurcata</taxon>
        <taxon>Unidentata</taxon>
        <taxon>Episquamata</taxon>
        <taxon>Laterata</taxon>
        <taxon>Lacertibaenia</taxon>
        <taxon>Lacertidae</taxon>
        <taxon>Podarcis</taxon>
    </lineage>
</organism>
<dbReference type="FunFam" id="3.30.40.10:FF:000546">
    <property type="entry name" value="Regulating synaptic membrane exocytosis 1"/>
    <property type="match status" value="1"/>
</dbReference>
<feature type="region of interest" description="Disordered" evidence="10">
    <location>
        <begin position="938"/>
        <end position="1064"/>
    </location>
</feature>
<dbReference type="GO" id="GO:0030154">
    <property type="term" value="P:cell differentiation"/>
    <property type="evidence" value="ECO:0007669"/>
    <property type="project" value="UniProtKB-KW"/>
</dbReference>
<dbReference type="PANTHER" id="PTHR12157:SF15">
    <property type="entry name" value="REGULATING SYNAPTIC MEMBRANE EXOCYTOSIS PROTEIN 2"/>
    <property type="match status" value="1"/>
</dbReference>
<evidence type="ECO:0000256" key="6">
    <source>
        <dbReference type="ARBA" id="ARBA00022833"/>
    </source>
</evidence>
<dbReference type="FunFam" id="2.60.40.150:FF:000003">
    <property type="entry name" value="Regulating synaptic membrane exocytosis protein 2"/>
    <property type="match status" value="1"/>
</dbReference>
<dbReference type="GO" id="GO:0048791">
    <property type="term" value="P:calcium ion-regulated exocytosis of neurotransmitter"/>
    <property type="evidence" value="ECO:0007669"/>
    <property type="project" value="TreeGrafter"/>
</dbReference>
<feature type="compositionally biased region" description="Basic residues" evidence="10">
    <location>
        <begin position="496"/>
        <end position="505"/>
    </location>
</feature>
<dbReference type="CDD" id="cd04028">
    <property type="entry name" value="C2B_RIM1alpha"/>
    <property type="match status" value="1"/>
</dbReference>
<dbReference type="SUPFAM" id="SSF57903">
    <property type="entry name" value="FYVE/PHD zinc finger"/>
    <property type="match status" value="1"/>
</dbReference>
<feature type="region of interest" description="Disordered" evidence="10">
    <location>
        <begin position="682"/>
        <end position="713"/>
    </location>
</feature>
<dbReference type="GO" id="GO:0042734">
    <property type="term" value="C:presynaptic membrane"/>
    <property type="evidence" value="ECO:0007669"/>
    <property type="project" value="TreeGrafter"/>
</dbReference>
<dbReference type="GO" id="GO:0044325">
    <property type="term" value="F:transmembrane transporter binding"/>
    <property type="evidence" value="ECO:0007669"/>
    <property type="project" value="TreeGrafter"/>
</dbReference>
<dbReference type="Proteomes" id="UP000472272">
    <property type="component" value="Chromosome 7"/>
</dbReference>
<feature type="domain" description="FYVE-type" evidence="13">
    <location>
        <begin position="103"/>
        <end position="159"/>
    </location>
</feature>
<comment type="subcellular location">
    <subcellularLocation>
        <location evidence="8">Synapse</location>
    </subcellularLocation>
</comment>
<evidence type="ECO:0000259" key="12">
    <source>
        <dbReference type="PROSITE" id="PS50106"/>
    </source>
</evidence>
<feature type="domain" description="C2" evidence="11">
    <location>
        <begin position="1320"/>
        <end position="1438"/>
    </location>
</feature>
<evidence type="ECO:0000256" key="2">
    <source>
        <dbReference type="ARBA" id="ARBA00022723"/>
    </source>
</evidence>
<dbReference type="Gene3D" id="2.60.40.150">
    <property type="entry name" value="C2 domain"/>
    <property type="match status" value="2"/>
</dbReference>
<accession>A0A670JZZ1</accession>
<reference evidence="14" key="3">
    <citation type="submission" date="2025-09" db="UniProtKB">
        <authorList>
            <consortium name="Ensembl"/>
        </authorList>
    </citation>
    <scope>IDENTIFICATION</scope>
</reference>
<dbReference type="FunFam" id="2.30.42.10:FF:000003">
    <property type="entry name" value="Regulating synaptic membrane exocytosis protein 1, putative"/>
    <property type="match status" value="1"/>
</dbReference>
<keyword evidence="6" id="KW-0862">Zinc</keyword>
<feature type="compositionally biased region" description="Basic and acidic residues" evidence="10">
    <location>
        <begin position="189"/>
        <end position="202"/>
    </location>
</feature>
<feature type="compositionally biased region" description="Basic and acidic residues" evidence="10">
    <location>
        <begin position="245"/>
        <end position="254"/>
    </location>
</feature>
<dbReference type="GO" id="GO:0048167">
    <property type="term" value="P:regulation of synaptic plasticity"/>
    <property type="evidence" value="ECO:0007669"/>
    <property type="project" value="TreeGrafter"/>
</dbReference>
<dbReference type="CDD" id="cd06714">
    <property type="entry name" value="PDZ_RIM-like"/>
    <property type="match status" value="1"/>
</dbReference>
<dbReference type="GO" id="GO:0031267">
    <property type="term" value="F:small GTPase binding"/>
    <property type="evidence" value="ECO:0007669"/>
    <property type="project" value="InterPro"/>
</dbReference>
<reference evidence="14" key="2">
    <citation type="submission" date="2025-08" db="UniProtKB">
        <authorList>
            <consortium name="Ensembl"/>
        </authorList>
    </citation>
    <scope>IDENTIFICATION</scope>
</reference>
<dbReference type="GeneTree" id="ENSGT00940000155236"/>
<dbReference type="InterPro" id="IPR035892">
    <property type="entry name" value="C2_domain_sf"/>
</dbReference>
<dbReference type="FunFam" id="2.60.40.150:FF:000001">
    <property type="entry name" value="Regulating synaptic membrane exocytosis 3, isoform CRA_a"/>
    <property type="match status" value="1"/>
</dbReference>
<dbReference type="PROSITE" id="PS50178">
    <property type="entry name" value="ZF_FYVE"/>
    <property type="match status" value="1"/>
</dbReference>
<name>A0A670JZZ1_PODMU</name>
<evidence type="ECO:0000256" key="5">
    <source>
        <dbReference type="ARBA" id="ARBA00022782"/>
    </source>
</evidence>
<feature type="compositionally biased region" description="Basic and acidic residues" evidence="10">
    <location>
        <begin position="317"/>
        <end position="338"/>
    </location>
</feature>
<dbReference type="Ensembl" id="ENSPMRT00000032730.1">
    <property type="protein sequence ID" value="ENSPMRP00000030858.1"/>
    <property type="gene ID" value="ENSPMRG00000019938.1"/>
</dbReference>
<dbReference type="GO" id="GO:0048788">
    <property type="term" value="C:cytoskeleton of presynaptic active zone"/>
    <property type="evidence" value="ECO:0007669"/>
    <property type="project" value="TreeGrafter"/>
</dbReference>
<feature type="compositionally biased region" description="Basic and acidic residues" evidence="10">
    <location>
        <begin position="1004"/>
        <end position="1023"/>
    </location>
</feature>
<protein>
    <submittedName>
        <fullName evidence="14">Regulating synaptic membrane exocytosis 2</fullName>
    </submittedName>
</protein>
<evidence type="ECO:0000313" key="14">
    <source>
        <dbReference type="Ensembl" id="ENSPMRP00000030858.1"/>
    </source>
</evidence>
<dbReference type="SMART" id="SM00228">
    <property type="entry name" value="PDZ"/>
    <property type="match status" value="1"/>
</dbReference>
<dbReference type="PROSITE" id="PS50004">
    <property type="entry name" value="C2"/>
    <property type="match status" value="2"/>
</dbReference>
<evidence type="ECO:0000256" key="8">
    <source>
        <dbReference type="ARBA" id="ARBA00034103"/>
    </source>
</evidence>
<evidence type="ECO:0000256" key="10">
    <source>
        <dbReference type="SAM" id="MobiDB-lite"/>
    </source>
</evidence>
<keyword evidence="3" id="KW-0677">Repeat</keyword>
<feature type="region of interest" description="Disordered" evidence="10">
    <location>
        <begin position="189"/>
        <end position="531"/>
    </location>
</feature>
<feature type="compositionally biased region" description="Low complexity" evidence="10">
    <location>
        <begin position="1122"/>
        <end position="1140"/>
    </location>
</feature>
<feature type="compositionally biased region" description="Polar residues" evidence="10">
    <location>
        <begin position="214"/>
        <end position="223"/>
    </location>
</feature>
<dbReference type="SMART" id="SM00239">
    <property type="entry name" value="C2"/>
    <property type="match status" value="2"/>
</dbReference>
<gene>
    <name evidence="14" type="primary">RIMS2</name>
</gene>
<dbReference type="PANTHER" id="PTHR12157">
    <property type="entry name" value="REGULATING SYNAPTIC MEMBRANE EXOCYTOSIS PROTEIN"/>
    <property type="match status" value="1"/>
</dbReference>
<dbReference type="InterPro" id="IPR013083">
    <property type="entry name" value="Znf_RING/FYVE/PHD"/>
</dbReference>
<evidence type="ECO:0000256" key="3">
    <source>
        <dbReference type="ARBA" id="ARBA00022737"/>
    </source>
</evidence>
<feature type="compositionally biased region" description="Basic and acidic residues" evidence="10">
    <location>
        <begin position="443"/>
        <end position="460"/>
    </location>
</feature>
<feature type="region of interest" description="Disordered" evidence="10">
    <location>
        <begin position="1225"/>
        <end position="1251"/>
    </location>
</feature>
<feature type="compositionally biased region" description="Polar residues" evidence="10">
    <location>
        <begin position="410"/>
        <end position="431"/>
    </location>
</feature>
<evidence type="ECO:0000313" key="15">
    <source>
        <dbReference type="Proteomes" id="UP000472272"/>
    </source>
</evidence>
<feature type="compositionally biased region" description="Polar residues" evidence="10">
    <location>
        <begin position="1025"/>
        <end position="1035"/>
    </location>
</feature>
<dbReference type="GO" id="GO:0008270">
    <property type="term" value="F:zinc ion binding"/>
    <property type="evidence" value="ECO:0007669"/>
    <property type="project" value="UniProtKB-KW"/>
</dbReference>
<dbReference type="InterPro" id="IPR000008">
    <property type="entry name" value="C2_dom"/>
</dbReference>
<feature type="compositionally biased region" description="Polar residues" evidence="10">
    <location>
        <begin position="938"/>
        <end position="960"/>
    </location>
</feature>
<feature type="compositionally biased region" description="Polar residues" evidence="10">
    <location>
        <begin position="478"/>
        <end position="489"/>
    </location>
</feature>
<keyword evidence="2" id="KW-0479">Metal-binding</keyword>
<reference evidence="14 15" key="1">
    <citation type="journal article" date="2019" name="Proc. Natl. Acad. Sci. U.S.A.">
        <title>Regulatory changes in pterin and carotenoid genes underlie balanced color polymorphisms in the wall lizard.</title>
        <authorList>
            <person name="Andrade P."/>
            <person name="Pinho C."/>
            <person name="Perez I de Lanuza G."/>
            <person name="Afonso S."/>
            <person name="Brejcha J."/>
            <person name="Rubin C.J."/>
            <person name="Wallerman O."/>
            <person name="Pereira P."/>
            <person name="Sabatino S.J."/>
            <person name="Bellati A."/>
            <person name="Pellitteri-Rosa D."/>
            <person name="Bosakova Z."/>
            <person name="Bunikis I."/>
            <person name="Carretero M.A."/>
            <person name="Feiner N."/>
            <person name="Marsik P."/>
            <person name="Pauperio F."/>
            <person name="Salvi D."/>
            <person name="Soler L."/>
            <person name="While G.M."/>
            <person name="Uller T."/>
            <person name="Font E."/>
            <person name="Andersson L."/>
            <person name="Carneiro M."/>
        </authorList>
    </citation>
    <scope>NUCLEOTIDE SEQUENCE</scope>
</reference>
<feature type="compositionally biased region" description="Polar residues" evidence="10">
    <location>
        <begin position="984"/>
        <end position="1003"/>
    </location>
</feature>
<feature type="domain" description="PDZ" evidence="12">
    <location>
        <begin position="588"/>
        <end position="674"/>
    </location>
</feature>
<dbReference type="InterPro" id="IPR054386">
    <property type="entry name" value="RIM_Znf"/>
</dbReference>
<feature type="compositionally biased region" description="Basic and acidic residues" evidence="10">
    <location>
        <begin position="354"/>
        <end position="373"/>
    </location>
</feature>
<proteinExistence type="predicted"/>
<keyword evidence="4 9" id="KW-0863">Zinc-finger</keyword>
<keyword evidence="1" id="KW-0597">Phosphoprotein</keyword>
<feature type="compositionally biased region" description="Basic and acidic residues" evidence="10">
    <location>
        <begin position="382"/>
        <end position="406"/>
    </location>
</feature>
<evidence type="ECO:0000259" key="13">
    <source>
        <dbReference type="PROSITE" id="PS50178"/>
    </source>
</evidence>
<dbReference type="Pfam" id="PF22601">
    <property type="entry name" value="RIM2a_ZnF"/>
    <property type="match status" value="1"/>
</dbReference>
<dbReference type="SUPFAM" id="SSF50156">
    <property type="entry name" value="PDZ domain-like"/>
    <property type="match status" value="1"/>
</dbReference>
<evidence type="ECO:0000259" key="11">
    <source>
        <dbReference type="PROSITE" id="PS50004"/>
    </source>
</evidence>
<dbReference type="Pfam" id="PF00595">
    <property type="entry name" value="PDZ"/>
    <property type="match status" value="1"/>
</dbReference>
<dbReference type="PROSITE" id="PS50106">
    <property type="entry name" value="PDZ"/>
    <property type="match status" value="1"/>
</dbReference>
<feature type="region of interest" description="Disordered" evidence="10">
    <location>
        <begin position="1080"/>
        <end position="1153"/>
    </location>
</feature>
<dbReference type="GO" id="GO:2000300">
    <property type="term" value="P:regulation of synaptic vesicle exocytosis"/>
    <property type="evidence" value="ECO:0007669"/>
    <property type="project" value="TreeGrafter"/>
</dbReference>
<dbReference type="InterPro" id="IPR039032">
    <property type="entry name" value="Rim-like"/>
</dbReference>
<keyword evidence="15" id="KW-1185">Reference proteome</keyword>
<dbReference type="SUPFAM" id="SSF49562">
    <property type="entry name" value="C2 domain (Calcium/lipid-binding domain, CaLB)"/>
    <property type="match status" value="2"/>
</dbReference>
<dbReference type="InterPro" id="IPR036034">
    <property type="entry name" value="PDZ_sf"/>
</dbReference>
<dbReference type="InterPro" id="IPR011011">
    <property type="entry name" value="Znf_FYVE_PHD"/>
</dbReference>
<evidence type="ECO:0000256" key="4">
    <source>
        <dbReference type="ARBA" id="ARBA00022771"/>
    </source>
</evidence>
<keyword evidence="5" id="KW-0221">Differentiation</keyword>
<dbReference type="GO" id="GO:0050806">
    <property type="term" value="P:positive regulation of synaptic transmission"/>
    <property type="evidence" value="ECO:0007669"/>
    <property type="project" value="TreeGrafter"/>
</dbReference>
<keyword evidence="7" id="KW-0770">Synapse</keyword>
<evidence type="ECO:0000256" key="9">
    <source>
        <dbReference type="PROSITE-ProRule" id="PRU00091"/>
    </source>
</evidence>